<sequence>MLISSLGLTYQPTTASTPPAPQAAANLTELTVAQQVTAPPLNNGSQNQQQSSGQGSSLLQDREGELRAKERIATNAAKTSGNTSTVGEQLSTADQQQVDELQSRDQQVKDHERAHSDAAGQYGGSPQYDYTRGPDGRLYATDGEVSVDTSPVPNNPQETIEKAQAIIKAARAPVDPSAQDDKIALEAQRMLAEAQAELARDKAKENQQAQQQAQQQLQDDTSTQARALEQIQERIEPLASQVVQGGDDASSAAGRGASDAQAAQSDTAQSTAANSETVPIPPTPVDDQLAKVQQQLREINRRLVELGVYSRLYPSGGFVNTQA</sequence>
<reference evidence="2 3" key="1">
    <citation type="submission" date="2018-02" db="EMBL/GenBank/DDBJ databases">
        <title>novel marine gammaproteobacteria from coastal saline agro ecosystem.</title>
        <authorList>
            <person name="Krishnan R."/>
            <person name="Ramesh Kumar N."/>
        </authorList>
    </citation>
    <scope>NUCLEOTIDE SEQUENCE [LARGE SCALE GENOMIC DNA]</scope>
    <source>
        <strain evidence="2 3">228</strain>
    </source>
</reference>
<feature type="compositionally biased region" description="Low complexity" evidence="1">
    <location>
        <begin position="207"/>
        <end position="218"/>
    </location>
</feature>
<feature type="region of interest" description="Disordered" evidence="1">
    <location>
        <begin position="239"/>
        <end position="285"/>
    </location>
</feature>
<gene>
    <name evidence="2" type="ORF">C4K68_25940</name>
</gene>
<feature type="region of interest" description="Disordered" evidence="1">
    <location>
        <begin position="34"/>
        <end position="156"/>
    </location>
</feature>
<feature type="compositionally biased region" description="Basic and acidic residues" evidence="1">
    <location>
        <begin position="101"/>
        <end position="116"/>
    </location>
</feature>
<feature type="compositionally biased region" description="Polar residues" evidence="1">
    <location>
        <begin position="147"/>
        <end position="156"/>
    </location>
</feature>
<feature type="compositionally biased region" description="Low complexity" evidence="1">
    <location>
        <begin position="244"/>
        <end position="273"/>
    </location>
</feature>
<dbReference type="Pfam" id="PF12118">
    <property type="entry name" value="SprA-related"/>
    <property type="match status" value="1"/>
</dbReference>
<dbReference type="EMBL" id="PRLP01000148">
    <property type="protein sequence ID" value="PPC74383.1"/>
    <property type="molecule type" value="Genomic_DNA"/>
</dbReference>
<dbReference type="InterPro" id="IPR021973">
    <property type="entry name" value="SprA-related"/>
</dbReference>
<proteinExistence type="predicted"/>
<evidence type="ECO:0000313" key="2">
    <source>
        <dbReference type="EMBL" id="PPC74383.1"/>
    </source>
</evidence>
<feature type="region of interest" description="Disordered" evidence="1">
    <location>
        <begin position="196"/>
        <end position="224"/>
    </location>
</feature>
<comment type="caution">
    <text evidence="2">The sequence shown here is derived from an EMBL/GenBank/DDBJ whole genome shotgun (WGS) entry which is preliminary data.</text>
</comment>
<evidence type="ECO:0008006" key="4">
    <source>
        <dbReference type="Google" id="ProtNLM"/>
    </source>
</evidence>
<accession>A0A2S5KIF2</accession>
<evidence type="ECO:0000256" key="1">
    <source>
        <dbReference type="SAM" id="MobiDB-lite"/>
    </source>
</evidence>
<evidence type="ECO:0000313" key="3">
    <source>
        <dbReference type="Proteomes" id="UP000238196"/>
    </source>
</evidence>
<feature type="compositionally biased region" description="Low complexity" evidence="1">
    <location>
        <begin position="41"/>
        <end position="59"/>
    </location>
</feature>
<dbReference type="AlphaFoldDB" id="A0A2S5KIF2"/>
<feature type="compositionally biased region" description="Low complexity" evidence="1">
    <location>
        <begin position="9"/>
        <end position="21"/>
    </location>
</feature>
<dbReference type="OrthoDB" id="9812722at2"/>
<feature type="compositionally biased region" description="Basic and acidic residues" evidence="1">
    <location>
        <begin position="60"/>
        <end position="72"/>
    </location>
</feature>
<feature type="region of interest" description="Disordered" evidence="1">
    <location>
        <begin position="1"/>
        <end position="21"/>
    </location>
</feature>
<feature type="compositionally biased region" description="Polar residues" evidence="1">
    <location>
        <begin position="76"/>
        <end position="100"/>
    </location>
</feature>
<organism evidence="2 3">
    <name type="scientific">Proteobacteria bacterium 228</name>
    <dbReference type="NCBI Taxonomy" id="2083153"/>
    <lineage>
        <taxon>Bacteria</taxon>
        <taxon>Pseudomonadati</taxon>
        <taxon>Pseudomonadota</taxon>
    </lineage>
</organism>
<protein>
    <recommendedName>
        <fullName evidence="4">Catalase</fullName>
    </recommendedName>
</protein>
<dbReference type="Proteomes" id="UP000238196">
    <property type="component" value="Unassembled WGS sequence"/>
</dbReference>
<name>A0A2S5KIF2_9PROT</name>